<accession>A0ABW9G8E7</accession>
<evidence type="ECO:0000313" key="4">
    <source>
        <dbReference type="Proteomes" id="UP001629953"/>
    </source>
</evidence>
<feature type="chain" id="PRO_5045538618" evidence="2">
    <location>
        <begin position="34"/>
        <end position="334"/>
    </location>
</feature>
<dbReference type="PANTHER" id="PTHR33376">
    <property type="match status" value="1"/>
</dbReference>
<dbReference type="CDD" id="cd13669">
    <property type="entry name" value="PBP2_TRAP_TM0322_like"/>
    <property type="match status" value="1"/>
</dbReference>
<dbReference type="NCBIfam" id="TIGR00787">
    <property type="entry name" value="dctP"/>
    <property type="match status" value="1"/>
</dbReference>
<sequence length="334" mass="36307">MLPTKTFNAVKTLLKTSLIATGVSFALASNVLAAEYSLNLSTSLTPNDPSYQGFEAFKKGVEQATDHHVEIKLFPSGQLGADNDILQYAQAGSNVGIIVDGARLAQFVPQLGVLTAPFLFPSYASIKKFVGSPVFHQWIGELPKKANLNVLSFNWFQGARMLVTKKPIKSPADLHGVRVRALEAPMTIKTISCMGGSPTPLAWSEIYSSMQTGVVDAAEAQPTAIYGSKLYEISKYITKTRHFYLETGIVVSHKWFASLPDKYQQILIDQSEKAGESASQATIKIGLKRLAQMQQKGVVIESVNTKPFAKACANVVNQMGLTKAAQDVERVIHS</sequence>
<evidence type="ECO:0000256" key="2">
    <source>
        <dbReference type="SAM" id="SignalP"/>
    </source>
</evidence>
<reference evidence="3 4" key="1">
    <citation type="journal article" date="2013" name="Int. J. Syst. Evol. Microbiol.">
        <title>Celerinatantimonas yamalensis sp. nov., a cold-adapted diazotrophic bacterium from a cold permafrost brine.</title>
        <authorList>
            <person name="Shcherbakova V."/>
            <person name="Chuvilskaya N."/>
            <person name="Rivkina E."/>
            <person name="Demidov N."/>
            <person name="Uchaeva V."/>
            <person name="Suetin S."/>
            <person name="Suzina N."/>
            <person name="Gilichinsky D."/>
        </authorList>
    </citation>
    <scope>NUCLEOTIDE SEQUENCE [LARGE SCALE GENOMIC DNA]</scope>
    <source>
        <strain evidence="3 4">C7</strain>
    </source>
</reference>
<dbReference type="PANTHER" id="PTHR33376:SF3">
    <property type="entry name" value="C4-DICARBOXYLATE-BINDING PROTEIN"/>
    <property type="match status" value="1"/>
</dbReference>
<dbReference type="Pfam" id="PF03480">
    <property type="entry name" value="DctP"/>
    <property type="match status" value="1"/>
</dbReference>
<dbReference type="RefSeq" id="WP_408623214.1">
    <property type="nucleotide sequence ID" value="NZ_JBEQCT010000003.1"/>
</dbReference>
<name>A0ABW9G8E7_9GAMM</name>
<proteinExistence type="predicted"/>
<organism evidence="3 4">
    <name type="scientific">Celerinatantimonas yamalensis</name>
    <dbReference type="NCBI Taxonomy" id="559956"/>
    <lineage>
        <taxon>Bacteria</taxon>
        <taxon>Pseudomonadati</taxon>
        <taxon>Pseudomonadota</taxon>
        <taxon>Gammaproteobacteria</taxon>
        <taxon>Celerinatantimonadaceae</taxon>
        <taxon>Celerinatantimonas</taxon>
    </lineage>
</organism>
<dbReference type="Proteomes" id="UP001629953">
    <property type="component" value="Unassembled WGS sequence"/>
</dbReference>
<dbReference type="EMBL" id="JBEQCT010000003">
    <property type="protein sequence ID" value="MFM2485001.1"/>
    <property type="molecule type" value="Genomic_DNA"/>
</dbReference>
<dbReference type="InterPro" id="IPR038404">
    <property type="entry name" value="TRAP_DctP_sf"/>
</dbReference>
<feature type="signal peptide" evidence="2">
    <location>
        <begin position="1"/>
        <end position="33"/>
    </location>
</feature>
<comment type="caution">
    <text evidence="3">The sequence shown here is derived from an EMBL/GenBank/DDBJ whole genome shotgun (WGS) entry which is preliminary data.</text>
</comment>
<evidence type="ECO:0000256" key="1">
    <source>
        <dbReference type="ARBA" id="ARBA00022729"/>
    </source>
</evidence>
<dbReference type="Gene3D" id="3.40.190.170">
    <property type="entry name" value="Bacterial extracellular solute-binding protein, family 7"/>
    <property type="match status" value="1"/>
</dbReference>
<dbReference type="PIRSF" id="PIRSF006470">
    <property type="entry name" value="DctB"/>
    <property type="match status" value="1"/>
</dbReference>
<evidence type="ECO:0000313" key="3">
    <source>
        <dbReference type="EMBL" id="MFM2485001.1"/>
    </source>
</evidence>
<keyword evidence="1 2" id="KW-0732">Signal</keyword>
<protein>
    <submittedName>
        <fullName evidence="3">C4-dicarboxylate TRAP transporter substrate-binding protein</fullName>
    </submittedName>
</protein>
<dbReference type="NCBIfam" id="NF037995">
    <property type="entry name" value="TRAP_S1"/>
    <property type="match status" value="1"/>
</dbReference>
<dbReference type="InterPro" id="IPR018389">
    <property type="entry name" value="DctP_fam"/>
</dbReference>
<dbReference type="InterPro" id="IPR004682">
    <property type="entry name" value="TRAP_DctP"/>
</dbReference>
<gene>
    <name evidence="3" type="ORF">ABUE30_07985</name>
</gene>
<keyword evidence="4" id="KW-1185">Reference proteome</keyword>